<evidence type="ECO:0000256" key="6">
    <source>
        <dbReference type="ARBA" id="ARBA00022989"/>
    </source>
</evidence>
<dbReference type="EMBL" id="UOEO01000241">
    <property type="protein sequence ID" value="VAW23642.1"/>
    <property type="molecule type" value="Genomic_DNA"/>
</dbReference>
<keyword evidence="10" id="KW-0969">Cilium</keyword>
<sequence>MAEEAQIDEDPDADKEGAEDEEGAAKKKKLKLIIIAAAALVLLLGGGGGAYLFLFSGSGDTQGEKPVEVVPTYFYDLPQMIVNLSGTDNKEQFLKLTVSLELANESEAGIIEARIARVMDAFQVYLRELRPSDIEGSAGIYRLKEELRRRVNLAVYPVQVLSILFKEILVQ</sequence>
<dbReference type="PANTHER" id="PTHR35091">
    <property type="entry name" value="FLAGELLAR PROTEIN FLIL"/>
    <property type="match status" value="1"/>
</dbReference>
<dbReference type="GO" id="GO:0071978">
    <property type="term" value="P:bacterial-type flagellum-dependent swarming motility"/>
    <property type="evidence" value="ECO:0007669"/>
    <property type="project" value="TreeGrafter"/>
</dbReference>
<keyword evidence="5" id="KW-0283">Flagellar rotation</keyword>
<evidence type="ECO:0000256" key="9">
    <source>
        <dbReference type="SAM" id="Phobius"/>
    </source>
</evidence>
<dbReference type="PANTHER" id="PTHR35091:SF2">
    <property type="entry name" value="FLAGELLAR PROTEIN FLIL"/>
    <property type="match status" value="1"/>
</dbReference>
<keyword evidence="2" id="KW-1003">Cell membrane</keyword>
<dbReference type="GO" id="GO:0006935">
    <property type="term" value="P:chemotaxis"/>
    <property type="evidence" value="ECO:0007669"/>
    <property type="project" value="UniProtKB-KW"/>
</dbReference>
<reference evidence="10" key="1">
    <citation type="submission" date="2018-06" db="EMBL/GenBank/DDBJ databases">
        <authorList>
            <person name="Zhirakovskaya E."/>
        </authorList>
    </citation>
    <scope>NUCLEOTIDE SEQUENCE</scope>
</reference>
<evidence type="ECO:0000256" key="2">
    <source>
        <dbReference type="ARBA" id="ARBA00022475"/>
    </source>
</evidence>
<protein>
    <submittedName>
        <fullName evidence="10">Flagellar biosynthesis protein FliL</fullName>
    </submittedName>
</protein>
<comment type="subcellular location">
    <subcellularLocation>
        <location evidence="1">Cell membrane</location>
        <topology evidence="1">Single-pass membrane protein</topology>
    </subcellularLocation>
</comment>
<keyword evidence="10" id="KW-0282">Flagellum</keyword>
<keyword evidence="3" id="KW-0145">Chemotaxis</keyword>
<dbReference type="AlphaFoldDB" id="A0A3B0UAW0"/>
<keyword evidence="7 9" id="KW-0472">Membrane</keyword>
<keyword evidence="6 9" id="KW-1133">Transmembrane helix</keyword>
<evidence type="ECO:0000256" key="1">
    <source>
        <dbReference type="ARBA" id="ARBA00004162"/>
    </source>
</evidence>
<proteinExistence type="predicted"/>
<dbReference type="GO" id="GO:0005886">
    <property type="term" value="C:plasma membrane"/>
    <property type="evidence" value="ECO:0007669"/>
    <property type="project" value="UniProtKB-SubCell"/>
</dbReference>
<name>A0A3B0UAW0_9ZZZZ</name>
<evidence type="ECO:0000256" key="4">
    <source>
        <dbReference type="ARBA" id="ARBA00022692"/>
    </source>
</evidence>
<dbReference type="Pfam" id="PF03748">
    <property type="entry name" value="FliL"/>
    <property type="match status" value="1"/>
</dbReference>
<dbReference type="GO" id="GO:0009425">
    <property type="term" value="C:bacterial-type flagellum basal body"/>
    <property type="evidence" value="ECO:0007669"/>
    <property type="project" value="InterPro"/>
</dbReference>
<evidence type="ECO:0000256" key="5">
    <source>
        <dbReference type="ARBA" id="ARBA00022779"/>
    </source>
</evidence>
<feature type="region of interest" description="Disordered" evidence="8">
    <location>
        <begin position="1"/>
        <end position="21"/>
    </location>
</feature>
<evidence type="ECO:0000256" key="3">
    <source>
        <dbReference type="ARBA" id="ARBA00022500"/>
    </source>
</evidence>
<gene>
    <name evidence="10" type="ORF">MNBD_ALPHA12-1463</name>
</gene>
<accession>A0A3B0UAW0</accession>
<keyword evidence="4 9" id="KW-0812">Transmembrane</keyword>
<evidence type="ECO:0000256" key="7">
    <source>
        <dbReference type="ARBA" id="ARBA00023136"/>
    </source>
</evidence>
<organism evidence="10">
    <name type="scientific">hydrothermal vent metagenome</name>
    <dbReference type="NCBI Taxonomy" id="652676"/>
    <lineage>
        <taxon>unclassified sequences</taxon>
        <taxon>metagenomes</taxon>
        <taxon>ecological metagenomes</taxon>
    </lineage>
</organism>
<evidence type="ECO:0000256" key="8">
    <source>
        <dbReference type="SAM" id="MobiDB-lite"/>
    </source>
</evidence>
<feature type="transmembrane region" description="Helical" evidence="9">
    <location>
        <begin position="32"/>
        <end position="54"/>
    </location>
</feature>
<keyword evidence="10" id="KW-0966">Cell projection</keyword>
<evidence type="ECO:0000313" key="10">
    <source>
        <dbReference type="EMBL" id="VAW23642.1"/>
    </source>
</evidence>
<dbReference type="InterPro" id="IPR005503">
    <property type="entry name" value="FliL"/>
</dbReference>